<evidence type="ECO:0000313" key="2">
    <source>
        <dbReference type="EMBL" id="OLP83597.1"/>
    </source>
</evidence>
<feature type="compositionally biased region" description="Polar residues" evidence="1">
    <location>
        <begin position="323"/>
        <end position="333"/>
    </location>
</feature>
<dbReference type="Proteomes" id="UP000186817">
    <property type="component" value="Unassembled WGS sequence"/>
</dbReference>
<dbReference type="AlphaFoldDB" id="A0A1Q9CL67"/>
<evidence type="ECO:0000256" key="1">
    <source>
        <dbReference type="SAM" id="MobiDB-lite"/>
    </source>
</evidence>
<accession>A0A1Q9CL67</accession>
<reference evidence="2 3" key="1">
    <citation type="submission" date="2016-02" db="EMBL/GenBank/DDBJ databases">
        <title>Genome analysis of coral dinoflagellate symbionts highlights evolutionary adaptations to a symbiotic lifestyle.</title>
        <authorList>
            <person name="Aranda M."/>
            <person name="Li Y."/>
            <person name="Liew Y.J."/>
            <person name="Baumgarten S."/>
            <person name="Simakov O."/>
            <person name="Wilson M."/>
            <person name="Piel J."/>
            <person name="Ashoor H."/>
            <person name="Bougouffa S."/>
            <person name="Bajic V.B."/>
            <person name="Ryu T."/>
            <person name="Ravasi T."/>
            <person name="Bayer T."/>
            <person name="Micklem G."/>
            <person name="Kim H."/>
            <person name="Bhak J."/>
            <person name="Lajeunesse T.C."/>
            <person name="Voolstra C.R."/>
        </authorList>
    </citation>
    <scope>NUCLEOTIDE SEQUENCE [LARGE SCALE GENOMIC DNA]</scope>
    <source>
        <strain evidence="2 3">CCMP2467</strain>
    </source>
</reference>
<gene>
    <name evidence="2" type="ORF">AK812_SmicGene35620</name>
</gene>
<keyword evidence="3" id="KW-1185">Reference proteome</keyword>
<comment type="caution">
    <text evidence="2">The sequence shown here is derived from an EMBL/GenBank/DDBJ whole genome shotgun (WGS) entry which is preliminary data.</text>
</comment>
<proteinExistence type="predicted"/>
<dbReference type="OrthoDB" id="10451277at2759"/>
<protein>
    <submittedName>
        <fullName evidence="2">Uncharacterized protein</fullName>
    </submittedName>
</protein>
<feature type="region of interest" description="Disordered" evidence="1">
    <location>
        <begin position="291"/>
        <end position="355"/>
    </location>
</feature>
<organism evidence="2 3">
    <name type="scientific">Symbiodinium microadriaticum</name>
    <name type="common">Dinoflagellate</name>
    <name type="synonym">Zooxanthella microadriatica</name>
    <dbReference type="NCBI Taxonomy" id="2951"/>
    <lineage>
        <taxon>Eukaryota</taxon>
        <taxon>Sar</taxon>
        <taxon>Alveolata</taxon>
        <taxon>Dinophyceae</taxon>
        <taxon>Suessiales</taxon>
        <taxon>Symbiodiniaceae</taxon>
        <taxon>Symbiodinium</taxon>
    </lineage>
</organism>
<sequence length="601" mass="67945">MIQTAEHAARRHDLSGIYRVINAIAPKRRREQEVFTSEAPFELPPRGPVTFTAEEVQAAIGGLKGGKAVPTASVPAELWKLCPTAYAQFFSELISSHPAERVRERVRNSVLTVHERREGRWALQQSLEHAGATAELQHVVLELHERCKYQGCALSPYLYALFSCLIFDTLAARTSREWALAAMTLFADDSHLAWDIWRQRLQVDSPHQVLKRTLERRVQKSQDPRSATWFKEAVTASVGQVPAERVELPRFRFFTNCCSQVARSAMTSMDVDAQLAQQARQELEDVFAAASKQGGEPAPENPEGEGRPSKWRKDDSKQGKGPSYNSWDSNWSGGQRPKRHWKEDAQQEAGSGESKQTQELLKCLVKMTVRHEQELMRIRPDVGFIAFADTSSLGCVELLQGVLKAWQAQFEAGTVKTALKTILAMSMMKDLKERAEAILRDEEKLQRCLTVGWAVETETGLNPAWIYQTWDSKEKKQVRSEAPPLKHTEALHLVDVLLENLPREGVLTRFSCPKLQQETFTEEVIPVTLQLSLRGEASDACHKALKQLSGSAFMKLQGVRWRPERIQKPPQAVALEEAYLSMPYCDWSRRGNQTPWPRKAT</sequence>
<dbReference type="EMBL" id="LSRX01001104">
    <property type="protein sequence ID" value="OLP83597.1"/>
    <property type="molecule type" value="Genomic_DNA"/>
</dbReference>
<feature type="compositionally biased region" description="Basic and acidic residues" evidence="1">
    <location>
        <begin position="304"/>
        <end position="318"/>
    </location>
</feature>
<name>A0A1Q9CL67_SYMMI</name>
<evidence type="ECO:0000313" key="3">
    <source>
        <dbReference type="Proteomes" id="UP000186817"/>
    </source>
</evidence>